<protein>
    <submittedName>
        <fullName evidence="2">Prepilin-type N-terminal cleavage/methylation domain-containing protein</fullName>
    </submittedName>
</protein>
<dbReference type="EMBL" id="SDKK01000003">
    <property type="protein sequence ID" value="TYC61316.1"/>
    <property type="molecule type" value="Genomic_DNA"/>
</dbReference>
<evidence type="ECO:0000313" key="2">
    <source>
        <dbReference type="EMBL" id="TYC61316.1"/>
    </source>
</evidence>
<keyword evidence="1" id="KW-0472">Membrane</keyword>
<keyword evidence="1" id="KW-1133">Transmembrane helix</keyword>
<dbReference type="RefSeq" id="WP_148577851.1">
    <property type="nucleotide sequence ID" value="NZ_SDKK01000003.1"/>
</dbReference>
<dbReference type="Pfam" id="PF07963">
    <property type="entry name" value="N_methyl"/>
    <property type="match status" value="1"/>
</dbReference>
<dbReference type="OrthoDB" id="9795524at2"/>
<feature type="transmembrane region" description="Helical" evidence="1">
    <location>
        <begin position="7"/>
        <end position="28"/>
    </location>
</feature>
<dbReference type="Proteomes" id="UP000389128">
    <property type="component" value="Unassembled WGS sequence"/>
</dbReference>
<dbReference type="PROSITE" id="PS00409">
    <property type="entry name" value="PROKAR_NTER_METHYL"/>
    <property type="match status" value="1"/>
</dbReference>
<sequence length="218" mass="22749">MKNRQQGFTLVEIAVVLVIIGLLLGGVLKGQELINSAKVKSIISDFRSVSTYVFGYQDRFRAMPGDDPGVANRLTGAIRATTGGSAGNGRIEGHWNSTTATDETVLLWQHVRLANLATGDGRSPASTDVNILEWLPRNAAGGRIGVTGSSPVSGWSGTFFICQDNLSGVFARQIDITMDDGLAASGAVRLLANGAGSGTAIAQADLTDSGIYTVCAAY</sequence>
<dbReference type="NCBIfam" id="TIGR02532">
    <property type="entry name" value="IV_pilin_GFxxxE"/>
    <property type="match status" value="1"/>
</dbReference>
<dbReference type="InterPro" id="IPR045584">
    <property type="entry name" value="Pilin-like"/>
</dbReference>
<gene>
    <name evidence="2" type="ORF">ETQ85_04480</name>
</gene>
<comment type="caution">
    <text evidence="2">The sequence shown here is derived from an EMBL/GenBank/DDBJ whole genome shotgun (WGS) entry which is preliminary data.</text>
</comment>
<dbReference type="Gene3D" id="3.30.700.10">
    <property type="entry name" value="Glycoprotein, Type 4 Pilin"/>
    <property type="match status" value="1"/>
</dbReference>
<name>A0A6C2D5P9_9RHOO</name>
<proteinExistence type="predicted"/>
<organism evidence="2 3">
    <name type="scientific">Zoogloea oleivorans</name>
    <dbReference type="NCBI Taxonomy" id="1552750"/>
    <lineage>
        <taxon>Bacteria</taxon>
        <taxon>Pseudomonadati</taxon>
        <taxon>Pseudomonadota</taxon>
        <taxon>Betaproteobacteria</taxon>
        <taxon>Rhodocyclales</taxon>
        <taxon>Zoogloeaceae</taxon>
        <taxon>Zoogloea</taxon>
    </lineage>
</organism>
<evidence type="ECO:0000256" key="1">
    <source>
        <dbReference type="SAM" id="Phobius"/>
    </source>
</evidence>
<dbReference type="InterPro" id="IPR012902">
    <property type="entry name" value="N_methyl_site"/>
</dbReference>
<accession>A0A6C2D5P9</accession>
<evidence type="ECO:0000313" key="3">
    <source>
        <dbReference type="Proteomes" id="UP000389128"/>
    </source>
</evidence>
<keyword evidence="1" id="KW-0812">Transmembrane</keyword>
<dbReference type="SUPFAM" id="SSF54523">
    <property type="entry name" value="Pili subunits"/>
    <property type="match status" value="1"/>
</dbReference>
<reference evidence="2 3" key="1">
    <citation type="submission" date="2019-01" db="EMBL/GenBank/DDBJ databases">
        <title>Zoogloea oleivorans genome sequencing and assembly.</title>
        <authorList>
            <person name="Tancsics A."/>
            <person name="Farkas M."/>
            <person name="Kriszt B."/>
            <person name="Maroti G."/>
            <person name="Horvath B."/>
        </authorList>
    </citation>
    <scope>NUCLEOTIDE SEQUENCE [LARGE SCALE GENOMIC DNA]</scope>
    <source>
        <strain evidence="2 3">Buc</strain>
    </source>
</reference>
<dbReference type="AlphaFoldDB" id="A0A6C2D5P9"/>
<keyword evidence="3" id="KW-1185">Reference proteome</keyword>